<dbReference type="EMBL" id="MT142400">
    <property type="protein sequence ID" value="QJA79969.1"/>
    <property type="molecule type" value="Genomic_DNA"/>
</dbReference>
<dbReference type="AlphaFoldDB" id="A0A6M3KDF6"/>
<reference evidence="1" key="1">
    <citation type="submission" date="2020-03" db="EMBL/GenBank/DDBJ databases">
        <title>The deep terrestrial virosphere.</title>
        <authorList>
            <person name="Holmfeldt K."/>
            <person name="Nilsson E."/>
            <person name="Simone D."/>
            <person name="Lopez-Fernandez M."/>
            <person name="Wu X."/>
            <person name="de Brujin I."/>
            <person name="Lundin D."/>
            <person name="Andersson A."/>
            <person name="Bertilsson S."/>
            <person name="Dopson M."/>
        </authorList>
    </citation>
    <scope>NUCLEOTIDE SEQUENCE</scope>
    <source>
        <strain evidence="1">MM415A00812</strain>
    </source>
</reference>
<accession>A0A6M3KDF6</accession>
<proteinExistence type="predicted"/>
<organism evidence="1">
    <name type="scientific">viral metagenome</name>
    <dbReference type="NCBI Taxonomy" id="1070528"/>
    <lineage>
        <taxon>unclassified sequences</taxon>
        <taxon>metagenomes</taxon>
        <taxon>organismal metagenomes</taxon>
    </lineage>
</organism>
<sequence length="149" mass="17591">MAFDKEQIRSLVDRTLKEYNLHSIVAVELVLGTMAQESRMGYYLRQVPAGTFKMDIHGLGCTQVEMNTFNTLQAKFGEQFGFTHRKFEELEYDLKFAILICRLRYYLSPEPLPGLKVEALANYWRRIYNTRPNLELETEFKNNYIRYAT</sequence>
<evidence type="ECO:0000313" key="1">
    <source>
        <dbReference type="EMBL" id="QJA79969.1"/>
    </source>
</evidence>
<gene>
    <name evidence="1" type="ORF">MM415A00812_0024</name>
</gene>
<name>A0A6M3KDF6_9ZZZZ</name>
<protein>
    <submittedName>
        <fullName evidence="1">Uncharacterized protein</fullName>
    </submittedName>
</protein>